<organism evidence="1 2">
    <name type="scientific">Helicobacter fennelliae</name>
    <dbReference type="NCBI Taxonomy" id="215"/>
    <lineage>
        <taxon>Bacteria</taxon>
        <taxon>Pseudomonadati</taxon>
        <taxon>Campylobacterota</taxon>
        <taxon>Epsilonproteobacteria</taxon>
        <taxon>Campylobacterales</taxon>
        <taxon>Helicobacteraceae</taxon>
        <taxon>Helicobacter</taxon>
    </lineage>
</organism>
<evidence type="ECO:0000313" key="2">
    <source>
        <dbReference type="Proteomes" id="UP000250166"/>
    </source>
</evidence>
<dbReference type="AlphaFoldDB" id="A0A2X3EFK7"/>
<sequence>MIKVEVGYELYEFAKYFTFDEIIQTSHREFVKRGNNLQSLKDLCQRYWTSYRHTFTSNMETIKYINLILIVVLGAIS</sequence>
<protein>
    <submittedName>
        <fullName evidence="1">Uncharacterized protein</fullName>
    </submittedName>
</protein>
<proteinExistence type="predicted"/>
<dbReference type="Proteomes" id="UP000250166">
    <property type="component" value="Unassembled WGS sequence"/>
</dbReference>
<reference evidence="1 2" key="1">
    <citation type="submission" date="2018-06" db="EMBL/GenBank/DDBJ databases">
        <authorList>
            <consortium name="Pathogen Informatics"/>
            <person name="Doyle S."/>
        </authorList>
    </citation>
    <scope>NUCLEOTIDE SEQUENCE [LARGE SCALE GENOMIC DNA]</scope>
    <source>
        <strain evidence="1 2">NCTC13102</strain>
    </source>
</reference>
<evidence type="ECO:0000313" key="1">
    <source>
        <dbReference type="EMBL" id="SQC36376.1"/>
    </source>
</evidence>
<gene>
    <name evidence="1" type="ORF">NCTC13102_02183</name>
</gene>
<dbReference type="EMBL" id="UAWL01000027">
    <property type="protein sequence ID" value="SQC36376.1"/>
    <property type="molecule type" value="Genomic_DNA"/>
</dbReference>
<accession>A0A2X3EFK7</accession>
<name>A0A2X3EFK7_9HELI</name>